<dbReference type="PROSITE" id="PS50994">
    <property type="entry name" value="INTEGRASE"/>
    <property type="match status" value="1"/>
</dbReference>
<reference evidence="13" key="2">
    <citation type="journal article" date="2008" name="Nucleic Acids Res.">
        <title>The rice annotation project database (RAP-DB): 2008 update.</title>
        <authorList>
            <consortium name="The rice annotation project (RAP)"/>
        </authorList>
    </citation>
    <scope>GENOME REANNOTATION</scope>
    <source>
        <strain evidence="13">cv. Nipponbare</strain>
    </source>
</reference>
<evidence type="ECO:0000256" key="2">
    <source>
        <dbReference type="ARBA" id="ARBA00022679"/>
    </source>
</evidence>
<dbReference type="Gene3D" id="2.40.70.10">
    <property type="entry name" value="Acid Proteases"/>
    <property type="match status" value="1"/>
</dbReference>
<dbReference type="InterPro" id="IPR005162">
    <property type="entry name" value="Retrotrans_gag_dom"/>
</dbReference>
<keyword evidence="6" id="KW-0378">Hydrolase</keyword>
<evidence type="ECO:0000259" key="10">
    <source>
        <dbReference type="PROSITE" id="PS50878"/>
    </source>
</evidence>
<dbReference type="Pfam" id="PF03732">
    <property type="entry name" value="Retrotrans_gag"/>
    <property type="match status" value="1"/>
</dbReference>
<dbReference type="GO" id="GO:0003964">
    <property type="term" value="F:RNA-directed DNA polymerase activity"/>
    <property type="evidence" value="ECO:0007669"/>
    <property type="project" value="UniProtKB-KW"/>
</dbReference>
<protein>
    <submittedName>
        <fullName evidence="12">Retroelement</fullName>
    </submittedName>
</protein>
<keyword evidence="7" id="KW-0695">RNA-directed DNA polymerase</keyword>
<dbReference type="Pfam" id="PF17919">
    <property type="entry name" value="RT_RNaseH_2"/>
    <property type="match status" value="1"/>
</dbReference>
<feature type="region of interest" description="Disordered" evidence="9">
    <location>
        <begin position="49"/>
        <end position="71"/>
    </location>
</feature>
<evidence type="ECO:0000256" key="7">
    <source>
        <dbReference type="ARBA" id="ARBA00022918"/>
    </source>
</evidence>
<proteinExistence type="predicted"/>
<keyword evidence="5" id="KW-0255">Endonuclease</keyword>
<dbReference type="GO" id="GO:0008233">
    <property type="term" value="F:peptidase activity"/>
    <property type="evidence" value="ECO:0007669"/>
    <property type="project" value="UniProtKB-KW"/>
</dbReference>
<dbReference type="InterPro" id="IPR050951">
    <property type="entry name" value="Retrovirus_Pol_polyprotein"/>
</dbReference>
<dbReference type="InterPro" id="IPR043502">
    <property type="entry name" value="DNA/RNA_pol_sf"/>
</dbReference>
<evidence type="ECO:0000313" key="12">
    <source>
        <dbReference type="EMBL" id="AAM01111.1"/>
    </source>
</evidence>
<dbReference type="GO" id="GO:0004519">
    <property type="term" value="F:endonuclease activity"/>
    <property type="evidence" value="ECO:0007669"/>
    <property type="project" value="UniProtKB-KW"/>
</dbReference>
<dbReference type="GO" id="GO:0003676">
    <property type="term" value="F:nucleic acid binding"/>
    <property type="evidence" value="ECO:0007669"/>
    <property type="project" value="InterPro"/>
</dbReference>
<dbReference type="InterPro" id="IPR021109">
    <property type="entry name" value="Peptidase_aspartic_dom_sf"/>
</dbReference>
<sequence length="1043" mass="117266">MESWIPSVDAGMKKLQEEVGEIAGRLAVLESKPAGSPVVATATPIGHGSHQLHQGMATGASQGPEHALGKGKRQFPNSPITFELGESLEKFGGGSQGSQASGRSVGPRLPKTDFPRFSGENPKLWKKNAEKYFGMYNVAYETWAQFATLHFTGNAALWLQTYEELHSVESWAELCVAVNSKFGRDPYQHHLEELENLKQTGSVEECHNKFEELMHLVLVYNRGYDETFFVTRFVGGLKADIKLAIKLHKPRTVDAALSLAQTQEELLEEAEDGKQTEEKSKWEDRFESLKAARKARAHTIADGGRMQCNSCVKGVEWWCQGSSFVTDLKVLALGGYDIILGMEWLEQFSPMWIDWKRKKRRFNLQDKRVTLTGVKDRVEHYKLVNAKQLSGLVKSGAVSRMVQLCVVEKDAAESDSVPPQVTEVLTEFVARFQEPTSLPPHRDFDHNIPLIPGARPVNKKPYRGLNDITEKNKYPMPVVDELLDELAGAKWFTKLDLRSGYHQIRLTECDEAKRAFRTHHGHYEFRVMPFGLTNAPATFQGLMNTIFAHLIRKCVLVFVDDILIYSQTLEDHVSHLREVFQLLQQHELYVKASKCSFAKSHLEYLGHIIGVAGVSTDLGKVKAVQDWPVPKNLRQLRGFLGLVGYYRKFIQGYGLMTNPLTKFLKKDVKYVWSPLAQEAFDSVKQALTQAPVLRLPDFTQQFVVQTDACDKGIGAHEEFIIQTDHRSLVYLGEQQLTTSIQHKAFVKLMGLQYKIQYKKGVENIVADALSRQKVDDALGAISSGQPRWMEIVIDGYAKNAKAQRLLTSLSLNPGGEPGFQLTDGILRWKGKVWLGHHIEAQQVVLLALHNSGVGGHSGVTGTYQRELFRLADVKLNMSSSYHPQTDGQTERLNQCLEAFLHCTVHAAPSKWSQWLAQAQHWYNTSYHSALDKTPFERVGAVAYRLDLPAGSHVHPVVHVSLLKKAVKPDIQVSSDIPQHCFIDNVELTPVAVLRPQLIKRGKSVVPYGLIRWSGLPDELATWENLRQLKERFPAALAWGQANL</sequence>
<dbReference type="InterPro" id="IPR036397">
    <property type="entry name" value="RNaseH_sf"/>
</dbReference>
<evidence type="ECO:0000256" key="4">
    <source>
        <dbReference type="ARBA" id="ARBA00022722"/>
    </source>
</evidence>
<dbReference type="Gene3D" id="3.30.70.270">
    <property type="match status" value="2"/>
</dbReference>
<feature type="domain" description="Integrase catalytic" evidence="11">
    <location>
        <begin position="865"/>
        <end position="942"/>
    </location>
</feature>
<evidence type="ECO:0000256" key="1">
    <source>
        <dbReference type="ARBA" id="ARBA00022670"/>
    </source>
</evidence>
<evidence type="ECO:0000256" key="5">
    <source>
        <dbReference type="ARBA" id="ARBA00022759"/>
    </source>
</evidence>
<keyword evidence="1" id="KW-0645">Protease</keyword>
<name>Q8S653_ORYSJ</name>
<organism evidence="12 13">
    <name type="scientific">Oryza sativa subsp. japonica</name>
    <name type="common">Rice</name>
    <dbReference type="NCBI Taxonomy" id="39947"/>
    <lineage>
        <taxon>Eukaryota</taxon>
        <taxon>Viridiplantae</taxon>
        <taxon>Streptophyta</taxon>
        <taxon>Embryophyta</taxon>
        <taxon>Tracheophyta</taxon>
        <taxon>Spermatophyta</taxon>
        <taxon>Magnoliopsida</taxon>
        <taxon>Liliopsida</taxon>
        <taxon>Poales</taxon>
        <taxon>Poaceae</taxon>
        <taxon>BOP clade</taxon>
        <taxon>Oryzoideae</taxon>
        <taxon>Oryzeae</taxon>
        <taxon>Oryzinae</taxon>
        <taxon>Oryza</taxon>
        <taxon>Oryza sativa</taxon>
    </lineage>
</organism>
<keyword evidence="3" id="KW-0548">Nucleotidyltransferase</keyword>
<dbReference type="GO" id="GO:0015074">
    <property type="term" value="P:DNA integration"/>
    <property type="evidence" value="ECO:0007669"/>
    <property type="project" value="InterPro"/>
</dbReference>
<dbReference type="Proteomes" id="UP000000763">
    <property type="component" value="Chromosome 10"/>
</dbReference>
<dbReference type="FunFam" id="3.30.70.270:FF:000020">
    <property type="entry name" value="Transposon Tf2-6 polyprotein-like Protein"/>
    <property type="match status" value="1"/>
</dbReference>
<accession>Q8S653</accession>
<dbReference type="Gene3D" id="3.10.10.10">
    <property type="entry name" value="HIV Type 1 Reverse Transcriptase, subunit A, domain 1"/>
    <property type="match status" value="1"/>
</dbReference>
<evidence type="ECO:0000256" key="8">
    <source>
        <dbReference type="ARBA" id="ARBA00023268"/>
    </source>
</evidence>
<dbReference type="InterPro" id="IPR056924">
    <property type="entry name" value="SH3_Tf2-1"/>
</dbReference>
<evidence type="ECO:0000313" key="13">
    <source>
        <dbReference type="Proteomes" id="UP000000763"/>
    </source>
</evidence>
<dbReference type="InterPro" id="IPR041577">
    <property type="entry name" value="RT_RNaseH_2"/>
</dbReference>
<keyword evidence="8" id="KW-0511">Multifunctional enzyme</keyword>
<feature type="domain" description="Reverse transcriptase" evidence="10">
    <location>
        <begin position="353"/>
        <end position="609"/>
    </location>
</feature>
<dbReference type="InterPro" id="IPR043128">
    <property type="entry name" value="Rev_trsase/Diguanyl_cyclase"/>
</dbReference>
<dbReference type="PROSITE" id="PS50878">
    <property type="entry name" value="RT_POL"/>
    <property type="match status" value="1"/>
</dbReference>
<dbReference type="SUPFAM" id="SSF56672">
    <property type="entry name" value="DNA/RNA polymerases"/>
    <property type="match status" value="1"/>
</dbReference>
<dbReference type="AlphaFoldDB" id="Q8S653"/>
<dbReference type="FunFam" id="3.10.10.10:FF:000007">
    <property type="entry name" value="Retrovirus-related Pol polyprotein from transposon 17.6-like Protein"/>
    <property type="match status" value="1"/>
</dbReference>
<dbReference type="Pfam" id="PF08284">
    <property type="entry name" value="RVP_2"/>
    <property type="match status" value="1"/>
</dbReference>
<dbReference type="GO" id="GO:0006508">
    <property type="term" value="P:proteolysis"/>
    <property type="evidence" value="ECO:0007669"/>
    <property type="project" value="UniProtKB-KW"/>
</dbReference>
<dbReference type="InterPro" id="IPR012337">
    <property type="entry name" value="RNaseH-like_sf"/>
</dbReference>
<evidence type="ECO:0000259" key="11">
    <source>
        <dbReference type="PROSITE" id="PS50994"/>
    </source>
</evidence>
<dbReference type="InterPro" id="IPR001584">
    <property type="entry name" value="Integrase_cat-core"/>
</dbReference>
<evidence type="ECO:0000256" key="6">
    <source>
        <dbReference type="ARBA" id="ARBA00022801"/>
    </source>
</evidence>
<evidence type="ECO:0000256" key="3">
    <source>
        <dbReference type="ARBA" id="ARBA00022695"/>
    </source>
</evidence>
<feature type="region of interest" description="Disordered" evidence="9">
    <location>
        <begin position="91"/>
        <end position="110"/>
    </location>
</feature>
<dbReference type="InterPro" id="IPR000477">
    <property type="entry name" value="RT_dom"/>
</dbReference>
<dbReference type="EMBL" id="AC098682">
    <property type="protein sequence ID" value="AAM01111.1"/>
    <property type="molecule type" value="Genomic_DNA"/>
</dbReference>
<keyword evidence="2" id="KW-0808">Transferase</keyword>
<dbReference type="Pfam" id="PF00078">
    <property type="entry name" value="RVT_1"/>
    <property type="match status" value="1"/>
</dbReference>
<gene>
    <name evidence="12" type="primary">OSJNBa0004A10.15</name>
</gene>
<dbReference type="SUPFAM" id="SSF53098">
    <property type="entry name" value="Ribonuclease H-like"/>
    <property type="match status" value="1"/>
</dbReference>
<reference evidence="13" key="1">
    <citation type="journal article" date="2005" name="Nature">
        <title>The map-based sequence of the rice genome.</title>
        <authorList>
            <consortium name="International rice genome sequencing project (IRGSP)"/>
            <person name="Matsumoto T."/>
            <person name="Wu J."/>
            <person name="Kanamori H."/>
            <person name="Katayose Y."/>
            <person name="Fujisawa M."/>
            <person name="Namiki N."/>
            <person name="Mizuno H."/>
            <person name="Yamamoto K."/>
            <person name="Antonio B.A."/>
            <person name="Baba T."/>
            <person name="Sakata K."/>
            <person name="Nagamura Y."/>
            <person name="Aoki H."/>
            <person name="Arikawa K."/>
            <person name="Arita K."/>
            <person name="Bito T."/>
            <person name="Chiden Y."/>
            <person name="Fujitsuka N."/>
            <person name="Fukunaka R."/>
            <person name="Hamada M."/>
            <person name="Harada C."/>
            <person name="Hayashi A."/>
            <person name="Hijishita S."/>
            <person name="Honda M."/>
            <person name="Hosokawa S."/>
            <person name="Ichikawa Y."/>
            <person name="Idonuma A."/>
            <person name="Iijima M."/>
            <person name="Ikeda M."/>
            <person name="Ikeno M."/>
            <person name="Ito K."/>
            <person name="Ito S."/>
            <person name="Ito T."/>
            <person name="Ito Y."/>
            <person name="Ito Y."/>
            <person name="Iwabuchi A."/>
            <person name="Kamiya K."/>
            <person name="Karasawa W."/>
            <person name="Kurita K."/>
            <person name="Katagiri S."/>
            <person name="Kikuta A."/>
            <person name="Kobayashi H."/>
            <person name="Kobayashi N."/>
            <person name="Machita K."/>
            <person name="Maehara T."/>
            <person name="Masukawa M."/>
            <person name="Mizubayashi T."/>
            <person name="Mukai Y."/>
            <person name="Nagasaki H."/>
            <person name="Nagata Y."/>
            <person name="Naito S."/>
            <person name="Nakashima M."/>
            <person name="Nakama Y."/>
            <person name="Nakamichi Y."/>
            <person name="Nakamura M."/>
            <person name="Meguro A."/>
            <person name="Negishi M."/>
            <person name="Ohta I."/>
            <person name="Ohta T."/>
            <person name="Okamoto M."/>
            <person name="Ono N."/>
            <person name="Saji S."/>
            <person name="Sakaguchi M."/>
            <person name="Sakai K."/>
            <person name="Shibata M."/>
            <person name="Shimokawa T."/>
            <person name="Song J."/>
            <person name="Takazaki Y."/>
            <person name="Terasawa K."/>
            <person name="Tsugane M."/>
            <person name="Tsuji K."/>
            <person name="Ueda S."/>
            <person name="Waki K."/>
            <person name="Yamagata H."/>
            <person name="Yamamoto M."/>
            <person name="Yamamoto S."/>
            <person name="Yamane H."/>
            <person name="Yoshiki S."/>
            <person name="Yoshihara R."/>
            <person name="Yukawa K."/>
            <person name="Zhong H."/>
            <person name="Yano M."/>
            <person name="Yuan Q."/>
            <person name="Ouyang S."/>
            <person name="Liu J."/>
            <person name="Jones K.M."/>
            <person name="Gansberger K."/>
            <person name="Moffat K."/>
            <person name="Hill J."/>
            <person name="Bera J."/>
            <person name="Fadrosh D."/>
            <person name="Jin S."/>
            <person name="Johri S."/>
            <person name="Kim M."/>
            <person name="Overton L."/>
            <person name="Reardon M."/>
            <person name="Tsitrin T."/>
            <person name="Vuong H."/>
            <person name="Weaver B."/>
            <person name="Ciecko A."/>
            <person name="Tallon L."/>
            <person name="Jackson J."/>
            <person name="Pai G."/>
            <person name="Aken S.V."/>
            <person name="Utterback T."/>
            <person name="Reidmuller S."/>
            <person name="Feldblyum T."/>
            <person name="Hsiao J."/>
            <person name="Zismann V."/>
            <person name="Iobst S."/>
            <person name="de Vazeille A.R."/>
            <person name="Buell C.R."/>
            <person name="Ying K."/>
            <person name="Li Y."/>
            <person name="Lu T."/>
            <person name="Huang Y."/>
            <person name="Zhao Q."/>
            <person name="Feng Q."/>
            <person name="Zhang L."/>
            <person name="Zhu J."/>
            <person name="Weng Q."/>
            <person name="Mu J."/>
            <person name="Lu Y."/>
            <person name="Fan D."/>
            <person name="Liu Y."/>
            <person name="Guan J."/>
            <person name="Zhang Y."/>
            <person name="Yu S."/>
            <person name="Liu X."/>
            <person name="Zhang Y."/>
            <person name="Hong G."/>
            <person name="Han B."/>
            <person name="Choisne N."/>
            <person name="Demange N."/>
            <person name="Orjeda G."/>
            <person name="Samain S."/>
            <person name="Cattolico L."/>
            <person name="Pelletier E."/>
            <person name="Couloux A."/>
            <person name="Segurens B."/>
            <person name="Wincker P."/>
            <person name="D'Hont A."/>
            <person name="Scarpelli C."/>
            <person name="Weissenbach J."/>
            <person name="Salanoubat M."/>
            <person name="Quetier F."/>
            <person name="Yu Y."/>
            <person name="Kim H.R."/>
            <person name="Rambo T."/>
            <person name="Currie J."/>
            <person name="Collura K."/>
            <person name="Luo M."/>
            <person name="Yang T."/>
            <person name="Ammiraju J.S.S."/>
            <person name="Engler F."/>
            <person name="Soderlund C."/>
            <person name="Wing R.A."/>
            <person name="Palmer L.E."/>
            <person name="de la Bastide M."/>
            <person name="Spiegel L."/>
            <person name="Nascimento L."/>
            <person name="Zutavern T."/>
            <person name="O'Shaughnessy A."/>
            <person name="Dike S."/>
            <person name="Dedhia N."/>
            <person name="Preston R."/>
            <person name="Balija V."/>
            <person name="McCombie W.R."/>
            <person name="Chow T."/>
            <person name="Chen H."/>
            <person name="Chung M."/>
            <person name="Chen C."/>
            <person name="Shaw J."/>
            <person name="Wu H."/>
            <person name="Hsiao K."/>
            <person name="Chao Y."/>
            <person name="Chu M."/>
            <person name="Cheng C."/>
            <person name="Hour A."/>
            <person name="Lee P."/>
            <person name="Lin S."/>
            <person name="Lin Y."/>
            <person name="Liou J."/>
            <person name="Liu S."/>
            <person name="Hsing Y."/>
            <person name="Raghuvanshi S."/>
            <person name="Mohanty A."/>
            <person name="Bharti A.K."/>
            <person name="Gaur A."/>
            <person name="Gupta V."/>
            <person name="Kumar D."/>
            <person name="Ravi V."/>
            <person name="Vij S."/>
            <person name="Kapur A."/>
            <person name="Khurana P."/>
            <person name="Khurana P."/>
            <person name="Khurana J.P."/>
            <person name="Tyagi A.K."/>
            <person name="Gaikwad K."/>
            <person name="Singh A."/>
            <person name="Dalal V."/>
            <person name="Srivastava S."/>
            <person name="Dixit A."/>
            <person name="Pal A.K."/>
            <person name="Ghazi I.A."/>
            <person name="Yadav M."/>
            <person name="Pandit A."/>
            <person name="Bhargava A."/>
            <person name="Sureshbabu K."/>
            <person name="Batra K."/>
            <person name="Sharma T.R."/>
            <person name="Mohapatra T."/>
            <person name="Singh N.K."/>
            <person name="Messing J."/>
            <person name="Nelson A.B."/>
            <person name="Fuks G."/>
            <person name="Kavchok S."/>
            <person name="Keizer G."/>
            <person name="Linton E."/>
            <person name="Llaca V."/>
            <person name="Song R."/>
            <person name="Tanyolac B."/>
            <person name="Young S."/>
            <person name="Ho-Il K."/>
            <person name="Hahn J.H."/>
            <person name="Sangsakoo G."/>
            <person name="Vanavichit A."/>
            <person name="de Mattos Luiz.A.T."/>
            <person name="Zimmer P.D."/>
            <person name="Malone G."/>
            <person name="Dellagostin O."/>
            <person name="de Oliveira A.C."/>
            <person name="Bevan M."/>
            <person name="Bancroft I."/>
            <person name="Minx P."/>
            <person name="Cordum H."/>
            <person name="Wilson R."/>
            <person name="Cheng Z."/>
            <person name="Jin W."/>
            <person name="Jiang J."/>
            <person name="Leong S.A."/>
            <person name="Iwama H."/>
            <person name="Gojobori T."/>
            <person name="Itoh T."/>
            <person name="Niimura Y."/>
            <person name="Fujii Y."/>
            <person name="Habara T."/>
            <person name="Sakai H."/>
            <person name="Sato Y."/>
            <person name="Wilson G."/>
            <person name="Kumar K."/>
            <person name="McCouch S."/>
            <person name="Juretic N."/>
            <person name="Hoen D."/>
            <person name="Wright S."/>
            <person name="Bruskiewich R."/>
            <person name="Bureau T."/>
            <person name="Miyao A."/>
            <person name="Hirochika H."/>
            <person name="Nishikawa T."/>
            <person name="Kadowaki K."/>
            <person name="Sugiura M."/>
            <person name="Burr B."/>
            <person name="Sasaki T."/>
        </authorList>
    </citation>
    <scope>NUCLEOTIDE SEQUENCE [LARGE SCALE GENOMIC DNA]</scope>
    <source>
        <strain evidence="13">cv. Nipponbare</strain>
    </source>
</reference>
<dbReference type="PANTHER" id="PTHR37984">
    <property type="entry name" value="PROTEIN CBG26694"/>
    <property type="match status" value="1"/>
</dbReference>
<keyword evidence="4" id="KW-0540">Nuclease</keyword>
<dbReference type="Pfam" id="PF24626">
    <property type="entry name" value="SH3_Tf2-1"/>
    <property type="match status" value="1"/>
</dbReference>
<dbReference type="CDD" id="cd01647">
    <property type="entry name" value="RT_LTR"/>
    <property type="match status" value="1"/>
</dbReference>
<feature type="compositionally biased region" description="Low complexity" evidence="9">
    <location>
        <begin position="97"/>
        <end position="106"/>
    </location>
</feature>
<evidence type="ECO:0000256" key="9">
    <source>
        <dbReference type="SAM" id="MobiDB-lite"/>
    </source>
</evidence>
<dbReference type="PANTHER" id="PTHR37984:SF5">
    <property type="entry name" value="PROTEIN NYNRIN-LIKE"/>
    <property type="match status" value="1"/>
</dbReference>
<dbReference type="Gene3D" id="3.30.420.10">
    <property type="entry name" value="Ribonuclease H-like superfamily/Ribonuclease H"/>
    <property type="match status" value="1"/>
</dbReference>
<dbReference type="CDD" id="cd00303">
    <property type="entry name" value="retropepsin_like"/>
    <property type="match status" value="1"/>
</dbReference>